<dbReference type="PANTHER" id="PTHR30511:SF0">
    <property type="entry name" value="ALANINE RACEMASE, CATABOLIC-RELATED"/>
    <property type="match status" value="1"/>
</dbReference>
<comment type="pathway">
    <text evidence="5">Amino-acid biosynthesis; D-alanine biosynthesis; D-alanine from L-alanine: step 1/1.</text>
</comment>
<dbReference type="GO" id="GO:0030632">
    <property type="term" value="P:D-alanine biosynthetic process"/>
    <property type="evidence" value="ECO:0007669"/>
    <property type="project" value="UniProtKB-UniRule"/>
</dbReference>
<comment type="catalytic activity">
    <reaction evidence="1 5">
        <text>L-alanine = D-alanine</text>
        <dbReference type="Rhea" id="RHEA:20249"/>
        <dbReference type="ChEBI" id="CHEBI:57416"/>
        <dbReference type="ChEBI" id="CHEBI:57972"/>
        <dbReference type="EC" id="5.1.1.1"/>
    </reaction>
</comment>
<dbReference type="Pfam" id="PF00842">
    <property type="entry name" value="Ala_racemase_C"/>
    <property type="match status" value="1"/>
</dbReference>
<keyword evidence="10" id="KW-1185">Reference proteome</keyword>
<feature type="active site" description="Proton acceptor; specific for D-alanine" evidence="5">
    <location>
        <position position="37"/>
    </location>
</feature>
<dbReference type="SUPFAM" id="SSF50621">
    <property type="entry name" value="Alanine racemase C-terminal domain-like"/>
    <property type="match status" value="1"/>
</dbReference>
<keyword evidence="3 5" id="KW-0663">Pyridoxal phosphate</keyword>
<dbReference type="SMART" id="SM01005">
    <property type="entry name" value="Ala_racemase_C"/>
    <property type="match status" value="1"/>
</dbReference>
<dbReference type="KEGG" id="prt:AUC31_07500"/>
<gene>
    <name evidence="9" type="ORF">AUC31_07500</name>
</gene>
<dbReference type="GO" id="GO:0030170">
    <property type="term" value="F:pyridoxal phosphate binding"/>
    <property type="evidence" value="ECO:0007669"/>
    <property type="project" value="UniProtKB-UniRule"/>
</dbReference>
<feature type="binding site" evidence="5 7">
    <location>
        <position position="134"/>
    </location>
    <ligand>
        <name>substrate</name>
    </ligand>
</feature>
<evidence type="ECO:0000259" key="8">
    <source>
        <dbReference type="SMART" id="SM01005"/>
    </source>
</evidence>
<dbReference type="Gene3D" id="3.20.20.10">
    <property type="entry name" value="Alanine racemase"/>
    <property type="match status" value="1"/>
</dbReference>
<evidence type="ECO:0000256" key="1">
    <source>
        <dbReference type="ARBA" id="ARBA00000316"/>
    </source>
</evidence>
<dbReference type="UniPathway" id="UPA00042">
    <property type="reaction ID" value="UER00497"/>
</dbReference>
<dbReference type="InterPro" id="IPR000821">
    <property type="entry name" value="Ala_racemase"/>
</dbReference>
<evidence type="ECO:0000256" key="6">
    <source>
        <dbReference type="PIRSR" id="PIRSR600821-50"/>
    </source>
</evidence>
<organism evidence="9 10">
    <name type="scientific">Planococcus rifietoensis</name>
    <dbReference type="NCBI Taxonomy" id="200991"/>
    <lineage>
        <taxon>Bacteria</taxon>
        <taxon>Bacillati</taxon>
        <taxon>Bacillota</taxon>
        <taxon>Bacilli</taxon>
        <taxon>Bacillales</taxon>
        <taxon>Caryophanaceae</taxon>
        <taxon>Planococcus</taxon>
    </lineage>
</organism>
<dbReference type="PANTHER" id="PTHR30511">
    <property type="entry name" value="ALANINE RACEMASE"/>
    <property type="match status" value="1"/>
</dbReference>
<dbReference type="PRINTS" id="PR00992">
    <property type="entry name" value="ALARACEMASE"/>
</dbReference>
<dbReference type="InterPro" id="IPR001608">
    <property type="entry name" value="Ala_racemase_N"/>
</dbReference>
<dbReference type="OrthoDB" id="9813814at2"/>
<dbReference type="NCBIfam" id="TIGR00492">
    <property type="entry name" value="alr"/>
    <property type="match status" value="1"/>
</dbReference>
<evidence type="ECO:0000256" key="4">
    <source>
        <dbReference type="ARBA" id="ARBA00023235"/>
    </source>
</evidence>
<protein>
    <recommendedName>
        <fullName evidence="5">Alanine racemase</fullName>
        <ecNumber evidence="5">5.1.1.1</ecNumber>
    </recommendedName>
</protein>
<feature type="modified residue" description="N6-(pyridoxal phosphate)lysine" evidence="5 6">
    <location>
        <position position="37"/>
    </location>
</feature>
<keyword evidence="4 5" id="KW-0413">Isomerase</keyword>
<evidence type="ECO:0000256" key="3">
    <source>
        <dbReference type="ARBA" id="ARBA00022898"/>
    </source>
</evidence>
<dbReference type="InterPro" id="IPR020622">
    <property type="entry name" value="Ala_racemase_pyridoxalP-BS"/>
</dbReference>
<dbReference type="Pfam" id="PF01168">
    <property type="entry name" value="Ala_racemase_N"/>
    <property type="match status" value="1"/>
</dbReference>
<dbReference type="FunFam" id="2.40.37.10:FF:000006">
    <property type="entry name" value="Alanine racemase"/>
    <property type="match status" value="1"/>
</dbReference>
<feature type="active site" description="Proton acceptor; specific for L-alanine" evidence="5">
    <location>
        <position position="260"/>
    </location>
</feature>
<comment type="similarity">
    <text evidence="5">Belongs to the alanine racemase family.</text>
</comment>
<dbReference type="Proteomes" id="UP000067683">
    <property type="component" value="Chromosome"/>
</dbReference>
<evidence type="ECO:0000256" key="5">
    <source>
        <dbReference type="HAMAP-Rule" id="MF_01201"/>
    </source>
</evidence>
<dbReference type="SUPFAM" id="SSF51419">
    <property type="entry name" value="PLP-binding barrel"/>
    <property type="match status" value="1"/>
</dbReference>
<dbReference type="InterPro" id="IPR029066">
    <property type="entry name" value="PLP-binding_barrel"/>
</dbReference>
<dbReference type="GO" id="GO:0005829">
    <property type="term" value="C:cytosol"/>
    <property type="evidence" value="ECO:0007669"/>
    <property type="project" value="TreeGrafter"/>
</dbReference>
<evidence type="ECO:0000313" key="9">
    <source>
        <dbReference type="EMBL" id="ALS75071.1"/>
    </source>
</evidence>
<dbReference type="InterPro" id="IPR011079">
    <property type="entry name" value="Ala_racemase_C"/>
</dbReference>
<evidence type="ECO:0000256" key="7">
    <source>
        <dbReference type="PIRSR" id="PIRSR600821-52"/>
    </source>
</evidence>
<reference evidence="9" key="1">
    <citation type="submission" date="2016-01" db="EMBL/GenBank/DDBJ databases">
        <title>Complete genome of Planococcus rifietoensis type strain M8.</title>
        <authorList>
            <person name="See-Too W.S."/>
        </authorList>
    </citation>
    <scope>NUCLEOTIDE SEQUENCE [LARGE SCALE GENOMIC DNA]</scope>
    <source>
        <strain evidence="9">M8</strain>
    </source>
</reference>
<accession>A0A0U2XE38</accession>
<dbReference type="EC" id="5.1.1.1" evidence="5"/>
<sequence>MEMYRPTKVVINLEAIRSNLAAFQKRAGDAKVIAVVKADGYGHGAEEIARTAVDCGVRMLAVATPDEALILRRAGIEQELLVMGAVPAAFVPVAQRENIIVTALSLEWIEAAEKAVVPGEPLRVHLKVDTGMGRLGIQPEEAGAAFAKLASEKFSFDGIFTHFAAADERDPSLFEQQVERMNGVLEQLPEGVMVHVSNSAAALMHPSVACDAVRIGISLYGIAPSPYVGEHSPIALEPALSMETQIVHIKKVQPGATISYGATYQSEEEEWIATLPVGYADGMLRGLQGQEVLVRGERVPIVGRICMDQCMIRLKEQLPVGEPVQLIGRQRGGEVLIDEWAEKLGTIPYEIPCILTKRVPRVYVNGTKNAGSPFQSNDSMVR</sequence>
<evidence type="ECO:0000313" key="10">
    <source>
        <dbReference type="Proteomes" id="UP000067683"/>
    </source>
</evidence>
<name>A0A0U2XE38_9BACL</name>
<dbReference type="CDD" id="cd00430">
    <property type="entry name" value="PLPDE_III_AR"/>
    <property type="match status" value="1"/>
</dbReference>
<dbReference type="InterPro" id="IPR009006">
    <property type="entry name" value="Ala_racemase/Decarboxylase_C"/>
</dbReference>
<dbReference type="RefSeq" id="WP_058381778.1">
    <property type="nucleotide sequence ID" value="NZ_CP013659.2"/>
</dbReference>
<dbReference type="PROSITE" id="PS00395">
    <property type="entry name" value="ALANINE_RACEMASE"/>
    <property type="match status" value="1"/>
</dbReference>
<dbReference type="AlphaFoldDB" id="A0A0U2XE38"/>
<dbReference type="GO" id="GO:0008784">
    <property type="term" value="F:alanine racemase activity"/>
    <property type="evidence" value="ECO:0007669"/>
    <property type="project" value="UniProtKB-UniRule"/>
</dbReference>
<dbReference type="GO" id="GO:0009252">
    <property type="term" value="P:peptidoglycan biosynthetic process"/>
    <property type="evidence" value="ECO:0007669"/>
    <property type="project" value="TreeGrafter"/>
</dbReference>
<dbReference type="STRING" id="200991.AUC31_07500"/>
<dbReference type="FunFam" id="3.20.20.10:FF:000002">
    <property type="entry name" value="Alanine racemase"/>
    <property type="match status" value="1"/>
</dbReference>
<proteinExistence type="inferred from homology"/>
<dbReference type="HAMAP" id="MF_01201">
    <property type="entry name" value="Ala_racemase"/>
    <property type="match status" value="1"/>
</dbReference>
<feature type="binding site" evidence="5 7">
    <location>
        <position position="307"/>
    </location>
    <ligand>
        <name>substrate</name>
    </ligand>
</feature>
<dbReference type="Gene3D" id="2.40.37.10">
    <property type="entry name" value="Lyase, Ornithine Decarboxylase, Chain A, domain 1"/>
    <property type="match status" value="1"/>
</dbReference>
<feature type="domain" description="Alanine racemase C-terminal" evidence="8">
    <location>
        <begin position="239"/>
        <end position="364"/>
    </location>
</feature>
<dbReference type="EMBL" id="CP013659">
    <property type="protein sequence ID" value="ALS75071.1"/>
    <property type="molecule type" value="Genomic_DNA"/>
</dbReference>
<comment type="function">
    <text evidence="5">Catalyzes the interconversion of L-alanine and D-alanine. May also act on other amino acids.</text>
</comment>
<comment type="cofactor">
    <cofactor evidence="2 5 6">
        <name>pyridoxal 5'-phosphate</name>
        <dbReference type="ChEBI" id="CHEBI:597326"/>
    </cofactor>
</comment>
<evidence type="ECO:0000256" key="2">
    <source>
        <dbReference type="ARBA" id="ARBA00001933"/>
    </source>
</evidence>